<feature type="domain" description="BPTI/Kunitz inhibitor" evidence="2">
    <location>
        <begin position="34"/>
        <end position="84"/>
    </location>
</feature>
<protein>
    <submittedName>
        <fullName evidence="3">Putative serine proteinase inhibitor</fullName>
    </submittedName>
</protein>
<dbReference type="Gene3D" id="4.10.410.10">
    <property type="entry name" value="Pancreatic trypsin inhibitor Kunitz domain"/>
    <property type="match status" value="1"/>
</dbReference>
<dbReference type="VEuPathDB" id="VectorBase:ISCI005239"/>
<evidence type="ECO:0000259" key="2">
    <source>
        <dbReference type="Pfam" id="PF00014"/>
    </source>
</evidence>
<dbReference type="GO" id="GO:0004867">
    <property type="term" value="F:serine-type endopeptidase inhibitor activity"/>
    <property type="evidence" value="ECO:0007669"/>
    <property type="project" value="InterPro"/>
</dbReference>
<proteinExistence type="predicted"/>
<keyword evidence="1" id="KW-0732">Signal</keyword>
<dbReference type="VEuPathDB" id="VectorBase:ISCP_003683"/>
<feature type="signal peptide" evidence="1">
    <location>
        <begin position="1"/>
        <end position="17"/>
    </location>
</feature>
<dbReference type="Pfam" id="PF00014">
    <property type="entry name" value="Kunitz_BPTI"/>
    <property type="match status" value="1"/>
</dbReference>
<dbReference type="AlphaFoldDB" id="A0A4D5S5Y9"/>
<dbReference type="InterPro" id="IPR002223">
    <property type="entry name" value="Kunitz_BPTI"/>
</dbReference>
<dbReference type="SUPFAM" id="SSF57362">
    <property type="entry name" value="BPTI-like"/>
    <property type="match status" value="1"/>
</dbReference>
<dbReference type="VEuPathDB" id="VectorBase:ISCW005239"/>
<feature type="chain" id="PRO_5020028173" evidence="1">
    <location>
        <begin position="18"/>
        <end position="157"/>
    </location>
</feature>
<accession>A0A4D5S5Y9</accession>
<sequence length="157" mass="18057">MALKFLVLLALLGAAVSSEDNKKSPARCYDQHPPFEQGCEKSATLWFYNETLKNCEPRTTPLWGAIMWKKNVFKNEKFCKKLCRDPVLEDCAAPEPKNVMQSQLPHVQFNPDKMRCECLSYEAAVPRRASSKRSSMQRQMSEIRTRSMCLPSTKQHL</sequence>
<dbReference type="EMBL" id="GHJT01010778">
    <property type="protein sequence ID" value="MOY44749.1"/>
    <property type="molecule type" value="Transcribed_RNA"/>
</dbReference>
<reference evidence="3" key="1">
    <citation type="submission" date="2019-04" db="EMBL/GenBank/DDBJ databases">
        <title>An insight into the mialome of Ixodes scapularis.</title>
        <authorList>
            <person name="Ribeiro J.M."/>
            <person name="Mather T.N."/>
            <person name="Karim S."/>
        </authorList>
    </citation>
    <scope>NUCLEOTIDE SEQUENCE</scope>
</reference>
<dbReference type="InterPro" id="IPR036880">
    <property type="entry name" value="Kunitz_BPTI_sf"/>
</dbReference>
<name>A0A4D5S5Y9_IXOSC</name>
<organism evidence="3">
    <name type="scientific">Ixodes scapularis</name>
    <name type="common">Black-legged tick</name>
    <name type="synonym">Deer tick</name>
    <dbReference type="NCBI Taxonomy" id="6945"/>
    <lineage>
        <taxon>Eukaryota</taxon>
        <taxon>Metazoa</taxon>
        <taxon>Ecdysozoa</taxon>
        <taxon>Arthropoda</taxon>
        <taxon>Chelicerata</taxon>
        <taxon>Arachnida</taxon>
        <taxon>Acari</taxon>
        <taxon>Parasitiformes</taxon>
        <taxon>Ixodida</taxon>
        <taxon>Ixodoidea</taxon>
        <taxon>Ixodidae</taxon>
        <taxon>Ixodinae</taxon>
        <taxon>Ixodes</taxon>
    </lineage>
</organism>
<dbReference type="OrthoDB" id="4473401at2759"/>
<evidence type="ECO:0000313" key="3">
    <source>
        <dbReference type="EMBL" id="MOY44749.1"/>
    </source>
</evidence>
<evidence type="ECO:0000256" key="1">
    <source>
        <dbReference type="SAM" id="SignalP"/>
    </source>
</evidence>